<gene>
    <name evidence="2" type="ORF">Dsin_031449</name>
</gene>
<feature type="domain" description="Reverse transcriptase zinc-binding" evidence="1">
    <location>
        <begin position="62"/>
        <end position="115"/>
    </location>
</feature>
<name>A0AAD9ZL84_9ROSI</name>
<dbReference type="Pfam" id="PF13966">
    <property type="entry name" value="zf-RVT"/>
    <property type="match status" value="1"/>
</dbReference>
<reference evidence="2" key="1">
    <citation type="journal article" date="2023" name="Plant J.">
        <title>Genome sequences and population genomics provide insights into the demographic history, inbreeding, and mutation load of two 'living fossil' tree species of Dipteronia.</title>
        <authorList>
            <person name="Feng Y."/>
            <person name="Comes H.P."/>
            <person name="Chen J."/>
            <person name="Zhu S."/>
            <person name="Lu R."/>
            <person name="Zhang X."/>
            <person name="Li P."/>
            <person name="Qiu J."/>
            <person name="Olsen K.M."/>
            <person name="Qiu Y."/>
        </authorList>
    </citation>
    <scope>NUCLEOTIDE SEQUENCE</scope>
    <source>
        <strain evidence="2">NBL</strain>
    </source>
</reference>
<dbReference type="AlphaFoldDB" id="A0AAD9ZL84"/>
<evidence type="ECO:0000313" key="3">
    <source>
        <dbReference type="Proteomes" id="UP001281410"/>
    </source>
</evidence>
<evidence type="ECO:0000259" key="1">
    <source>
        <dbReference type="Pfam" id="PF13966"/>
    </source>
</evidence>
<sequence>MVLVGSGRSFLEDLCSIENLNNGIVYIKNISDNVAWSFSPNGSFTVWSFRRRLEDFCSVVSPFSSLIWHGMCPPKVEILVWQILKGRVMVKEVLSRFGVTFAGNQLCPLCNSVVELCGVSCVLLREATKCGALCLWQLFGPFGRHAIKLFSKKKS</sequence>
<protein>
    <recommendedName>
        <fullName evidence="1">Reverse transcriptase zinc-binding domain-containing protein</fullName>
    </recommendedName>
</protein>
<dbReference type="Proteomes" id="UP001281410">
    <property type="component" value="Unassembled WGS sequence"/>
</dbReference>
<comment type="caution">
    <text evidence="2">The sequence shown here is derived from an EMBL/GenBank/DDBJ whole genome shotgun (WGS) entry which is preliminary data.</text>
</comment>
<accession>A0AAD9ZL84</accession>
<proteinExistence type="predicted"/>
<evidence type="ECO:0000313" key="2">
    <source>
        <dbReference type="EMBL" id="KAK3184163.1"/>
    </source>
</evidence>
<dbReference type="InterPro" id="IPR026960">
    <property type="entry name" value="RVT-Znf"/>
</dbReference>
<organism evidence="2 3">
    <name type="scientific">Dipteronia sinensis</name>
    <dbReference type="NCBI Taxonomy" id="43782"/>
    <lineage>
        <taxon>Eukaryota</taxon>
        <taxon>Viridiplantae</taxon>
        <taxon>Streptophyta</taxon>
        <taxon>Embryophyta</taxon>
        <taxon>Tracheophyta</taxon>
        <taxon>Spermatophyta</taxon>
        <taxon>Magnoliopsida</taxon>
        <taxon>eudicotyledons</taxon>
        <taxon>Gunneridae</taxon>
        <taxon>Pentapetalae</taxon>
        <taxon>rosids</taxon>
        <taxon>malvids</taxon>
        <taxon>Sapindales</taxon>
        <taxon>Sapindaceae</taxon>
        <taxon>Hippocastanoideae</taxon>
        <taxon>Acereae</taxon>
        <taxon>Dipteronia</taxon>
    </lineage>
</organism>
<keyword evidence="3" id="KW-1185">Reference proteome</keyword>
<dbReference type="EMBL" id="JANJYJ010000010">
    <property type="protein sequence ID" value="KAK3184163.1"/>
    <property type="molecule type" value="Genomic_DNA"/>
</dbReference>